<dbReference type="RefSeq" id="WP_018662226.1">
    <property type="nucleotide sequence ID" value="NZ_HF952018.1"/>
</dbReference>
<gene>
    <name evidence="2" type="ORF">TCEL_00331</name>
</gene>
<evidence type="ECO:0000313" key="3">
    <source>
        <dbReference type="Proteomes" id="UP000014923"/>
    </source>
</evidence>
<dbReference type="InterPro" id="IPR010982">
    <property type="entry name" value="Lambda_DNA-bd_dom_sf"/>
</dbReference>
<accession>R7RSQ2</accession>
<dbReference type="InterPro" id="IPR001387">
    <property type="entry name" value="Cro/C1-type_HTH"/>
</dbReference>
<dbReference type="Pfam" id="PF12844">
    <property type="entry name" value="HTH_19"/>
    <property type="match status" value="1"/>
</dbReference>
<reference evidence="2" key="1">
    <citation type="submission" date="2013-03" db="EMBL/GenBank/DDBJ databases">
        <title>Draft genome sequence of the hydrogen-ethanol-producing anaerobic alkalithermophilic Caloramator celere.</title>
        <authorList>
            <person name="Ciranna A."/>
            <person name="Larjo A."/>
            <person name="Kivisto A."/>
            <person name="Santala V."/>
            <person name="Roos C."/>
            <person name="Karp M."/>
        </authorList>
    </citation>
    <scope>NUCLEOTIDE SEQUENCE [LARGE SCALE GENOMIC DNA]</scope>
    <source>
        <strain evidence="2">DSM 8682</strain>
    </source>
</reference>
<dbReference type="OrthoDB" id="2056359at2"/>
<proteinExistence type="predicted"/>
<keyword evidence="3" id="KW-1185">Reference proteome</keyword>
<feature type="domain" description="HTH cro/C1-type" evidence="1">
    <location>
        <begin position="12"/>
        <end position="67"/>
    </location>
</feature>
<dbReference type="Gene3D" id="1.10.260.40">
    <property type="entry name" value="lambda repressor-like DNA-binding domains"/>
    <property type="match status" value="1"/>
</dbReference>
<dbReference type="EMBL" id="CAVN010000095">
    <property type="protein sequence ID" value="CDF58285.1"/>
    <property type="molecule type" value="Genomic_DNA"/>
</dbReference>
<dbReference type="GO" id="GO:0003677">
    <property type="term" value="F:DNA binding"/>
    <property type="evidence" value="ECO:0007669"/>
    <property type="project" value="InterPro"/>
</dbReference>
<comment type="caution">
    <text evidence="2">The sequence shown here is derived from an EMBL/GenBank/DDBJ whole genome shotgun (WGS) entry which is preliminary data.</text>
</comment>
<evidence type="ECO:0000259" key="1">
    <source>
        <dbReference type="PROSITE" id="PS50943"/>
    </source>
</evidence>
<dbReference type="HOGENOM" id="CLU_1748789_0_0_9"/>
<sequence length="149" mass="17449">MDTLQMEFGKMVRKYRKEKGYSTQKLAELLGVSVGLVNNIENGKSDVFKLEVLSCLLKLNEIPEEEFISIIYNKTFSYQFKDNNQKIEIYLPSNISSAENNEFKDYLSAILNSLLNVFEEYKQNKNLIESITDSIRFQLELYLKCKNYL</sequence>
<name>R7RSQ2_9CLOT</name>
<dbReference type="SMART" id="SM00530">
    <property type="entry name" value="HTH_XRE"/>
    <property type="match status" value="1"/>
</dbReference>
<organism evidence="2 3">
    <name type="scientific">Thermobrachium celere DSM 8682</name>
    <dbReference type="NCBI Taxonomy" id="941824"/>
    <lineage>
        <taxon>Bacteria</taxon>
        <taxon>Bacillati</taxon>
        <taxon>Bacillota</taxon>
        <taxon>Clostridia</taxon>
        <taxon>Eubacteriales</taxon>
        <taxon>Clostridiaceae</taxon>
        <taxon>Thermobrachium</taxon>
    </lineage>
</organism>
<dbReference type="eggNOG" id="COG1396">
    <property type="taxonomic scope" value="Bacteria"/>
</dbReference>
<protein>
    <submittedName>
        <fullName evidence="2">Putative transcriptional regulator</fullName>
    </submittedName>
</protein>
<dbReference type="AlphaFoldDB" id="R7RSQ2"/>
<dbReference type="CDD" id="cd00093">
    <property type="entry name" value="HTH_XRE"/>
    <property type="match status" value="1"/>
</dbReference>
<evidence type="ECO:0000313" key="2">
    <source>
        <dbReference type="EMBL" id="CDF58285.1"/>
    </source>
</evidence>
<dbReference type="PROSITE" id="PS50943">
    <property type="entry name" value="HTH_CROC1"/>
    <property type="match status" value="1"/>
</dbReference>
<dbReference type="SUPFAM" id="SSF47413">
    <property type="entry name" value="lambda repressor-like DNA-binding domains"/>
    <property type="match status" value="1"/>
</dbReference>
<dbReference type="Proteomes" id="UP000014923">
    <property type="component" value="Unassembled WGS sequence"/>
</dbReference>